<accession>A0A443R434</accession>
<organism evidence="22 23">
    <name type="scientific">Dinothrombium tinctorium</name>
    <dbReference type="NCBI Taxonomy" id="1965070"/>
    <lineage>
        <taxon>Eukaryota</taxon>
        <taxon>Metazoa</taxon>
        <taxon>Ecdysozoa</taxon>
        <taxon>Arthropoda</taxon>
        <taxon>Chelicerata</taxon>
        <taxon>Arachnida</taxon>
        <taxon>Acari</taxon>
        <taxon>Acariformes</taxon>
        <taxon>Trombidiformes</taxon>
        <taxon>Prostigmata</taxon>
        <taxon>Anystina</taxon>
        <taxon>Parasitengona</taxon>
        <taxon>Trombidioidea</taxon>
        <taxon>Trombidiidae</taxon>
        <taxon>Dinothrombium</taxon>
    </lineage>
</organism>
<evidence type="ECO:0000256" key="16">
    <source>
        <dbReference type="ARBA" id="ARBA00023136"/>
    </source>
</evidence>
<proteinExistence type="inferred from homology"/>
<comment type="subcellular location">
    <subcellularLocation>
        <location evidence="4">Cytoplasm</location>
        <location evidence="4">Cytosol</location>
    </subcellularLocation>
    <subcellularLocation>
        <location evidence="3">Endomembrane system</location>
        <topology evidence="3">Peripheral membrane protein</topology>
    </subcellularLocation>
    <subcellularLocation>
        <location evidence="5">Membrane</location>
        <topology evidence="5">Lipid-anchor</topology>
    </subcellularLocation>
</comment>
<evidence type="ECO:0000256" key="5">
    <source>
        <dbReference type="ARBA" id="ARBA00004635"/>
    </source>
</evidence>
<dbReference type="PANTHER" id="PTHR12563">
    <property type="entry name" value="GLYCEROL-3-PHOSPHATE ACYLTRANSFERASE"/>
    <property type="match status" value="1"/>
</dbReference>
<dbReference type="GO" id="GO:0012505">
    <property type="term" value="C:endomembrane system"/>
    <property type="evidence" value="ECO:0007669"/>
    <property type="project" value="UniProtKB-SubCell"/>
</dbReference>
<keyword evidence="19" id="KW-0012">Acyltransferase</keyword>
<dbReference type="GO" id="GO:0004721">
    <property type="term" value="F:phosphoprotein phosphatase activity"/>
    <property type="evidence" value="ECO:0007669"/>
    <property type="project" value="UniProtKB-KW"/>
</dbReference>
<dbReference type="EMBL" id="NCKU01002249">
    <property type="protein sequence ID" value="RWS10033.1"/>
    <property type="molecule type" value="Genomic_DNA"/>
</dbReference>
<dbReference type="InterPro" id="IPR000222">
    <property type="entry name" value="PP2C_BS"/>
</dbReference>
<keyword evidence="17" id="KW-0464">Manganese</keyword>
<evidence type="ECO:0000256" key="3">
    <source>
        <dbReference type="ARBA" id="ARBA00004184"/>
    </source>
</evidence>
<dbReference type="SMART" id="SM00563">
    <property type="entry name" value="PlsC"/>
    <property type="match status" value="1"/>
</dbReference>
<evidence type="ECO:0000313" key="23">
    <source>
        <dbReference type="Proteomes" id="UP000285301"/>
    </source>
</evidence>
<keyword evidence="10" id="KW-0808">Transferase</keyword>
<dbReference type="GO" id="GO:0005778">
    <property type="term" value="C:peroxisomal membrane"/>
    <property type="evidence" value="ECO:0007669"/>
    <property type="project" value="TreeGrafter"/>
</dbReference>
<evidence type="ECO:0000256" key="19">
    <source>
        <dbReference type="ARBA" id="ARBA00023315"/>
    </source>
</evidence>
<dbReference type="InterPro" id="IPR001932">
    <property type="entry name" value="PPM-type_phosphatase-like_dom"/>
</dbReference>
<dbReference type="GO" id="GO:0030145">
    <property type="term" value="F:manganese ion binding"/>
    <property type="evidence" value="ECO:0007669"/>
    <property type="project" value="InterPro"/>
</dbReference>
<evidence type="ECO:0000256" key="2">
    <source>
        <dbReference type="ARBA" id="ARBA00001946"/>
    </source>
</evidence>
<dbReference type="PROSITE" id="PS51746">
    <property type="entry name" value="PPM_2"/>
    <property type="match status" value="1"/>
</dbReference>
<comment type="similarity">
    <text evidence="7">Belongs to the GPAT/DAPAT family.</text>
</comment>
<keyword evidence="11" id="KW-0519">Myristate</keyword>
<evidence type="ECO:0000313" key="22">
    <source>
        <dbReference type="EMBL" id="RWS10033.1"/>
    </source>
</evidence>
<dbReference type="InterPro" id="IPR036457">
    <property type="entry name" value="PPM-type-like_dom_sf"/>
</dbReference>
<dbReference type="Gene3D" id="3.60.40.10">
    <property type="entry name" value="PPM-type phosphatase domain"/>
    <property type="match status" value="1"/>
</dbReference>
<evidence type="ECO:0000256" key="10">
    <source>
        <dbReference type="ARBA" id="ARBA00022679"/>
    </source>
</evidence>
<dbReference type="InterPro" id="IPR012911">
    <property type="entry name" value="PP2C_C"/>
</dbReference>
<evidence type="ECO:0000256" key="20">
    <source>
        <dbReference type="RuleBase" id="RU003465"/>
    </source>
</evidence>
<dbReference type="Pfam" id="PF01553">
    <property type="entry name" value="Acyltransferase"/>
    <property type="match status" value="1"/>
</dbReference>
<keyword evidence="8" id="KW-0963">Cytoplasm</keyword>
<evidence type="ECO:0000256" key="11">
    <source>
        <dbReference type="ARBA" id="ARBA00022707"/>
    </source>
</evidence>
<evidence type="ECO:0000256" key="17">
    <source>
        <dbReference type="ARBA" id="ARBA00023211"/>
    </source>
</evidence>
<dbReference type="GO" id="GO:0008654">
    <property type="term" value="P:phospholipid biosynthetic process"/>
    <property type="evidence" value="ECO:0007669"/>
    <property type="project" value="TreeGrafter"/>
</dbReference>
<dbReference type="CDD" id="cd07993">
    <property type="entry name" value="LPLAT_DHAPAT-like"/>
    <property type="match status" value="1"/>
</dbReference>
<dbReference type="GO" id="GO:0016287">
    <property type="term" value="F:glycerone-phosphate O-acyltransferase activity"/>
    <property type="evidence" value="ECO:0007669"/>
    <property type="project" value="TreeGrafter"/>
</dbReference>
<dbReference type="Pfam" id="PF00481">
    <property type="entry name" value="PP2C"/>
    <property type="match status" value="1"/>
</dbReference>
<dbReference type="SUPFAM" id="SSF69593">
    <property type="entry name" value="Glycerol-3-phosphate (1)-acyltransferase"/>
    <property type="match status" value="1"/>
</dbReference>
<evidence type="ECO:0000256" key="4">
    <source>
        <dbReference type="ARBA" id="ARBA00004514"/>
    </source>
</evidence>
<dbReference type="GO" id="GO:0006631">
    <property type="term" value="P:fatty acid metabolic process"/>
    <property type="evidence" value="ECO:0007669"/>
    <property type="project" value="TreeGrafter"/>
</dbReference>
<dbReference type="FunFam" id="3.60.40.10:FF:000001">
    <property type="entry name" value="protein phosphatase 1B isoform X1"/>
    <property type="match status" value="1"/>
</dbReference>
<dbReference type="InterPro" id="IPR002123">
    <property type="entry name" value="Plipid/glycerol_acylTrfase"/>
</dbReference>
<dbReference type="STRING" id="1965070.A0A443R434"/>
<keyword evidence="18" id="KW-0449">Lipoprotein</keyword>
<comment type="similarity">
    <text evidence="6 20">Belongs to the PP2C family.</text>
</comment>
<dbReference type="AlphaFoldDB" id="A0A443R434"/>
<keyword evidence="9" id="KW-0597">Phosphoprotein</keyword>
<dbReference type="OrthoDB" id="10264738at2759"/>
<evidence type="ECO:0000256" key="7">
    <source>
        <dbReference type="ARBA" id="ARBA00007937"/>
    </source>
</evidence>
<keyword evidence="15 20" id="KW-0904">Protein phosphatase</keyword>
<dbReference type="GO" id="GO:0031966">
    <property type="term" value="C:mitochondrial membrane"/>
    <property type="evidence" value="ECO:0007669"/>
    <property type="project" value="TreeGrafter"/>
</dbReference>
<dbReference type="InterPro" id="IPR022284">
    <property type="entry name" value="GPAT/DHAPAT"/>
</dbReference>
<keyword evidence="12" id="KW-0479">Metal-binding</keyword>
<evidence type="ECO:0000256" key="12">
    <source>
        <dbReference type="ARBA" id="ARBA00022723"/>
    </source>
</evidence>
<evidence type="ECO:0000256" key="6">
    <source>
        <dbReference type="ARBA" id="ARBA00006702"/>
    </source>
</evidence>
<protein>
    <submittedName>
        <fullName evidence="22">Protein phosphatase 1A-like isoform X1</fullName>
    </submittedName>
</protein>
<feature type="domain" description="PPM-type phosphatase" evidence="21">
    <location>
        <begin position="605"/>
        <end position="880"/>
    </location>
</feature>
<sequence>MAHTWSLKYIRFVGYFLTKIMKSIYRSVQVDNSIILKPNSFYYPTTGDLSPTSVINNLAEECPVLYMLTHRSYADFLIFAYVCFYFNLPLPSIAAGIDFLSLNQVASLLRACGAFFIRRSFKNSNDLLYWHTFRAYVQTQLKGGERPLEFFVEGTRSRSGKFLYPKIGLLSIAMELYFTSQIPDLIIVPVSLSYDRTLEEELYAKELLPPKFHPSSGTKPKETTKHLFRGAQSILAQDYGSVYIRFGEPLSVKEICDNLNIRRQYSLEPRENTLNSPEHLDFVNQTAIKVIEEQKSLLVISPFTLFSLYVLSKTYLDSVLDENESRIFQLAETLSDLHSLSLLIDQNCLSHVVNKRSFEDEFIESLKIHNKLVTYNSEKSLDVMIGNPLVVCQMRHYSNQALQLMIEVALCCYTASYNEYCILQDLLSREFIFTQIGNHQSYENYVHCKNLLNEVTIDLLAIQVCYFVDCYEKIIDFLKTYSSPFLSVRELIKAIHNNTDVQLDVIQNAMQLFCDKGIVSRTENVVNLNNLLSYNEQIKTLYGKCSNFCSTRPEYILKPKLEKSKKQQTEGAKSGTKEKATKMGAFLDKPKLDKQTSMGTGNGLRYGVSSMQGWRLEMEDAHCAVVGLPHGLEQWSFFAVFDGHAGPRVSAHCAEHLLDCIVQAEHFRENSLAENGAINDIDVETVKKGIRDGFLKLDEKMKKLPEVESGEDKSGSTAVCALISPNYFFFANCGDSRAVLSRGGKAFFSTLDHKPINPTEKERIQRAGGSVMIQRVNGSLAVSRALGDYEYKQVEGKGPCEQLVSPEPEITVRKRDLETDEFLVLACDGIWDVMSNEDVCDYVRYQLTLQSDLEAICSSIIDTCLHKGSKDNMSVVLVVFEGAPKVSDEAQKKDNELNALLEKKVEGRHSLALLVLYLTLCAPDFMHEELVAKNDELSVSGIMQTLSYEDIEDLPPGGGLEGKRSVIEAAFFRLKPSKQNQWDGIE</sequence>
<dbReference type="SUPFAM" id="SSF81601">
    <property type="entry name" value="Protein serine/threonine phosphatase 2C, C-terminal domain"/>
    <property type="match status" value="1"/>
</dbReference>
<dbReference type="Proteomes" id="UP000285301">
    <property type="component" value="Unassembled WGS sequence"/>
</dbReference>
<evidence type="ECO:0000256" key="15">
    <source>
        <dbReference type="ARBA" id="ARBA00022912"/>
    </source>
</evidence>
<dbReference type="SUPFAM" id="SSF81606">
    <property type="entry name" value="PP2C-like"/>
    <property type="match status" value="1"/>
</dbReference>
<evidence type="ECO:0000256" key="13">
    <source>
        <dbReference type="ARBA" id="ARBA00022801"/>
    </source>
</evidence>
<evidence type="ECO:0000259" key="21">
    <source>
        <dbReference type="PROSITE" id="PS51746"/>
    </source>
</evidence>
<evidence type="ECO:0000256" key="8">
    <source>
        <dbReference type="ARBA" id="ARBA00022490"/>
    </source>
</evidence>
<keyword evidence="23" id="KW-1185">Reference proteome</keyword>
<keyword evidence="13 20" id="KW-0378">Hydrolase</keyword>
<keyword evidence="16" id="KW-0472">Membrane</keyword>
<dbReference type="PANTHER" id="PTHR12563:SF17">
    <property type="entry name" value="DIHYDROXYACETONE PHOSPHATE ACYLTRANSFERASE"/>
    <property type="match status" value="1"/>
</dbReference>
<dbReference type="Pfam" id="PF19277">
    <property type="entry name" value="GPAT_C"/>
    <property type="match status" value="1"/>
</dbReference>
<evidence type="ECO:0000256" key="18">
    <source>
        <dbReference type="ARBA" id="ARBA00023288"/>
    </source>
</evidence>
<dbReference type="GO" id="GO:0019432">
    <property type="term" value="P:triglyceride biosynthetic process"/>
    <property type="evidence" value="ECO:0007669"/>
    <property type="project" value="TreeGrafter"/>
</dbReference>
<comment type="caution">
    <text evidence="22">The sequence shown here is derived from an EMBL/GenBank/DDBJ whole genome shotgun (WGS) entry which is preliminary data.</text>
</comment>
<keyword evidence="14" id="KW-0460">Magnesium</keyword>
<dbReference type="SMART" id="SM00331">
    <property type="entry name" value="PP2C_SIG"/>
    <property type="match status" value="1"/>
</dbReference>
<dbReference type="GO" id="GO:0008611">
    <property type="term" value="P:ether lipid biosynthetic process"/>
    <property type="evidence" value="ECO:0007669"/>
    <property type="project" value="TreeGrafter"/>
</dbReference>
<dbReference type="GO" id="GO:0005829">
    <property type="term" value="C:cytosol"/>
    <property type="evidence" value="ECO:0007669"/>
    <property type="project" value="UniProtKB-SubCell"/>
</dbReference>
<dbReference type="InterPro" id="IPR036580">
    <property type="entry name" value="PP2C_C_sf"/>
</dbReference>
<gene>
    <name evidence="22" type="ORF">B4U79_10364</name>
</gene>
<dbReference type="CDD" id="cd00143">
    <property type="entry name" value="PP2Cc"/>
    <property type="match status" value="1"/>
</dbReference>
<reference evidence="22 23" key="1">
    <citation type="journal article" date="2018" name="Gigascience">
        <title>Genomes of trombidid mites reveal novel predicted allergens and laterally-transferred genes associated with secondary metabolism.</title>
        <authorList>
            <person name="Dong X."/>
            <person name="Chaisiri K."/>
            <person name="Xia D."/>
            <person name="Armstrong S.D."/>
            <person name="Fang Y."/>
            <person name="Donnelly M.J."/>
            <person name="Kadowaki T."/>
            <person name="McGarry J.W."/>
            <person name="Darby A.C."/>
            <person name="Makepeace B.L."/>
        </authorList>
    </citation>
    <scope>NUCLEOTIDE SEQUENCE [LARGE SCALE GENOMIC DNA]</scope>
    <source>
        <strain evidence="22">UoL-WK</strain>
    </source>
</reference>
<dbReference type="GO" id="GO:0004366">
    <property type="term" value="F:glycerol-3-phosphate O-acyltransferase activity"/>
    <property type="evidence" value="ECO:0007669"/>
    <property type="project" value="TreeGrafter"/>
</dbReference>
<comment type="cofactor">
    <cofactor evidence="1">
        <name>Mn(2+)</name>
        <dbReference type="ChEBI" id="CHEBI:29035"/>
    </cofactor>
</comment>
<dbReference type="Pfam" id="PF07830">
    <property type="entry name" value="PP2C_C"/>
    <property type="match status" value="2"/>
</dbReference>
<dbReference type="InterPro" id="IPR041728">
    <property type="entry name" value="GPAT/DHAPAT_LPLAT"/>
</dbReference>
<comment type="cofactor">
    <cofactor evidence="2">
        <name>Mg(2+)</name>
        <dbReference type="ChEBI" id="CHEBI:18420"/>
    </cofactor>
</comment>
<evidence type="ECO:0000256" key="9">
    <source>
        <dbReference type="ARBA" id="ARBA00022553"/>
    </source>
</evidence>
<dbReference type="SMART" id="SM00332">
    <property type="entry name" value="PP2Cc"/>
    <property type="match status" value="1"/>
</dbReference>
<dbReference type="InterPro" id="IPR045520">
    <property type="entry name" value="GPAT/DHAPAT_C"/>
</dbReference>
<dbReference type="GO" id="GO:0000287">
    <property type="term" value="F:magnesium ion binding"/>
    <property type="evidence" value="ECO:0007669"/>
    <property type="project" value="InterPro"/>
</dbReference>
<evidence type="ECO:0000256" key="14">
    <source>
        <dbReference type="ARBA" id="ARBA00022842"/>
    </source>
</evidence>
<evidence type="ECO:0000256" key="1">
    <source>
        <dbReference type="ARBA" id="ARBA00001936"/>
    </source>
</evidence>
<dbReference type="Gene3D" id="1.10.10.430">
    <property type="entry name" value="Phosphatase 2C, C-terminal domain suprefamily"/>
    <property type="match status" value="1"/>
</dbReference>
<name>A0A443R434_9ACAR</name>
<dbReference type="PROSITE" id="PS01032">
    <property type="entry name" value="PPM_1"/>
    <property type="match status" value="1"/>
</dbReference>